<comment type="caution">
    <text evidence="2">The sequence shown here is derived from an EMBL/GenBank/DDBJ whole genome shotgun (WGS) entry which is preliminary data.</text>
</comment>
<accession>A0A7M2Z2B1</accession>
<keyword evidence="3" id="KW-1185">Reference proteome</keyword>
<dbReference type="Gene3D" id="3.30.70.2390">
    <property type="match status" value="1"/>
</dbReference>
<dbReference type="RefSeq" id="WP_114794909.1">
    <property type="nucleotide sequence ID" value="NZ_QQZY01000001.1"/>
</dbReference>
<sequence>MAAAGETLIAVDVSLHHDDALVRPWRTAALAAAAAHLPRSRVSVLVLNGNGRQGAAAAAAARASRRGYRIGGVANAPRGGFTRSLVMYRRGFEGEGRRLARDLGIRIVGPLDGVRPAQLNGAHVVVVVGA</sequence>
<evidence type="ECO:0000313" key="2">
    <source>
        <dbReference type="EMBL" id="RDI76052.1"/>
    </source>
</evidence>
<dbReference type="EMBL" id="QQZY01000001">
    <property type="protein sequence ID" value="RDI76052.1"/>
    <property type="molecule type" value="Genomic_DNA"/>
</dbReference>
<protein>
    <submittedName>
        <fullName evidence="2">LytR cell envelope-related transcriptional attenuator</fullName>
    </submittedName>
</protein>
<evidence type="ECO:0000259" key="1">
    <source>
        <dbReference type="Pfam" id="PF13399"/>
    </source>
</evidence>
<feature type="domain" description="LytR/CpsA/Psr regulator C-terminal" evidence="1">
    <location>
        <begin position="41"/>
        <end position="129"/>
    </location>
</feature>
<organism evidence="2 3">
    <name type="scientific">Gaiella occulta</name>
    <dbReference type="NCBI Taxonomy" id="1002870"/>
    <lineage>
        <taxon>Bacteria</taxon>
        <taxon>Bacillati</taxon>
        <taxon>Actinomycetota</taxon>
        <taxon>Thermoleophilia</taxon>
        <taxon>Gaiellales</taxon>
        <taxon>Gaiellaceae</taxon>
        <taxon>Gaiella</taxon>
    </lineage>
</organism>
<gene>
    <name evidence="2" type="ORF">Gocc_0471</name>
</gene>
<reference evidence="3" key="2">
    <citation type="journal article" date="2019" name="MicrobiologyOpen">
        <title>High-quality draft genome sequence of Gaiella occulta isolated from a 150 meter deep mineral water borehole and comparison with the genome sequences of other deep-branching lineages of the phylum Actinobacteria.</title>
        <authorList>
            <person name="Severino R."/>
            <person name="Froufe H.J.C."/>
            <person name="Barroso C."/>
            <person name="Albuquerque L."/>
            <person name="Lobo-da-Cunha A."/>
            <person name="da Costa M.S."/>
            <person name="Egas C."/>
        </authorList>
    </citation>
    <scope>NUCLEOTIDE SEQUENCE [LARGE SCALE GENOMIC DNA]</scope>
    <source>
        <strain evidence="3">F2-233</strain>
    </source>
</reference>
<reference evidence="2 3" key="1">
    <citation type="submission" date="2018-07" db="EMBL/GenBank/DDBJ databases">
        <title>High-quality-draft genome sequence of Gaiella occulta.</title>
        <authorList>
            <person name="Severino R."/>
            <person name="Froufe H.J.C."/>
            <person name="Rainey F.A."/>
            <person name="Barroso C."/>
            <person name="Albuquerque L."/>
            <person name="Lobo-Da-Cunha A."/>
            <person name="Da Costa M.S."/>
            <person name="Egas C."/>
        </authorList>
    </citation>
    <scope>NUCLEOTIDE SEQUENCE [LARGE SCALE GENOMIC DNA]</scope>
    <source>
        <strain evidence="2 3">F2-233</strain>
    </source>
</reference>
<proteinExistence type="predicted"/>
<name>A0A7M2Z2B1_9ACTN</name>
<dbReference type="InterPro" id="IPR027381">
    <property type="entry name" value="LytR/CpsA/Psr_C"/>
</dbReference>
<evidence type="ECO:0000313" key="3">
    <source>
        <dbReference type="Proteomes" id="UP000254134"/>
    </source>
</evidence>
<dbReference type="AlphaFoldDB" id="A0A7M2Z2B1"/>
<dbReference type="Pfam" id="PF13399">
    <property type="entry name" value="LytR_C"/>
    <property type="match status" value="1"/>
</dbReference>
<dbReference type="Proteomes" id="UP000254134">
    <property type="component" value="Unassembled WGS sequence"/>
</dbReference>